<dbReference type="InterPro" id="IPR000772">
    <property type="entry name" value="Ricin_B_lectin"/>
</dbReference>
<dbReference type="Proteomes" id="UP001501570">
    <property type="component" value="Unassembled WGS sequence"/>
</dbReference>
<reference evidence="4" key="1">
    <citation type="journal article" date="2019" name="Int. J. Syst. Evol. Microbiol.">
        <title>The Global Catalogue of Microorganisms (GCM) 10K type strain sequencing project: providing services to taxonomists for standard genome sequencing and annotation.</title>
        <authorList>
            <consortium name="The Broad Institute Genomics Platform"/>
            <consortium name="The Broad Institute Genome Sequencing Center for Infectious Disease"/>
            <person name="Wu L."/>
            <person name="Ma J."/>
        </authorList>
    </citation>
    <scope>NUCLEOTIDE SEQUENCE [LARGE SCALE GENOMIC DNA]</scope>
    <source>
        <strain evidence="4">JCM 18304</strain>
    </source>
</reference>
<feature type="signal peptide" evidence="1">
    <location>
        <begin position="1"/>
        <end position="28"/>
    </location>
</feature>
<dbReference type="InterPro" id="IPR030400">
    <property type="entry name" value="Sedolisin_dom"/>
</dbReference>
<dbReference type="InterPro" id="IPR050819">
    <property type="entry name" value="Tripeptidyl-peptidase_I"/>
</dbReference>
<name>A0ABP9RKY6_9ACTN</name>
<feature type="domain" description="Peptidase S53" evidence="2">
    <location>
        <begin position="86"/>
        <end position="414"/>
    </location>
</feature>
<gene>
    <name evidence="3" type="ORF">GCM10023322_07260</name>
</gene>
<dbReference type="Gene3D" id="3.40.50.200">
    <property type="entry name" value="Peptidase S8/S53 domain"/>
    <property type="match status" value="1"/>
</dbReference>
<sequence length="671" mass="67444">MLRTKLAKITVTAGLAVAVTVGGSPALAAGPAGSAATVTAVAELPDGVRAACAPSTAPGQMACTALVRTDLGAGTGVQPAAPPPPGFAPADLQAAYGLPSSYSGSRQTIAVVDAFDDPNAEADLAVYRSQFGLPACTVASGCLTRVDQNGGTTFPVPDPAWANETAIDLDMVSAACPNCRILLVEANSANISDLGSAVNTAVFLGARFVSNSYAGPEDSNNLLYDNTYFNHPGVAVTVAAGDSGYGVNYPAASQYVTAVGGTTLTRTGTGWRGWSESAYGLASAGCSAYDPKPAWQHDTGCANRSVADVATVADPATGVAYYNSFNAAGWLVGGGTSVGAPLVAAAYGLAGTPPSTGYPAAYPYAGAAILNDVTAGTDGTCSVTYLCNAGTGYDGPTGLGTPQGPMSFSSTGSITGPLPSGVYGKCLDDDGSTADGSPVTIWTCNGTANQGWTLSTDGTIRIGTACLTVSGTANNDPAHLYHCNHTVGQQWRVGPSGELINPNSGRCLDDPSATTTNGTQQVIYNCKGIVNQRWTLPSAVPASAAVRLVSGVPSNLCANDSGGKATDGNPIQIWTCNGTSAQTFSVKSDGTIRVAGVCVDVKASGKTPDTPVQAHSCNGTGAQQWLVRPDGTLLNPESGLCLTDPFAATLNGTQLVISTCSAAADQTWALS</sequence>
<evidence type="ECO:0000313" key="4">
    <source>
        <dbReference type="Proteomes" id="UP001501570"/>
    </source>
</evidence>
<dbReference type="RefSeq" id="WP_345626049.1">
    <property type="nucleotide sequence ID" value="NZ_BAABJQ010000002.1"/>
</dbReference>
<protein>
    <recommendedName>
        <fullName evidence="2">Peptidase S53 domain-containing protein</fullName>
    </recommendedName>
</protein>
<evidence type="ECO:0000259" key="2">
    <source>
        <dbReference type="PROSITE" id="PS51695"/>
    </source>
</evidence>
<dbReference type="PANTHER" id="PTHR14218">
    <property type="entry name" value="PROTEASE S8 TRIPEPTIDYL PEPTIDASE I CLN2"/>
    <property type="match status" value="1"/>
</dbReference>
<dbReference type="Gene3D" id="2.80.10.50">
    <property type="match status" value="2"/>
</dbReference>
<dbReference type="SUPFAM" id="SSF52743">
    <property type="entry name" value="Subtilisin-like"/>
    <property type="match status" value="1"/>
</dbReference>
<accession>A0ABP9RKY6</accession>
<evidence type="ECO:0000313" key="3">
    <source>
        <dbReference type="EMBL" id="GAA5178927.1"/>
    </source>
</evidence>
<dbReference type="PROSITE" id="PS50231">
    <property type="entry name" value="RICIN_B_LECTIN"/>
    <property type="match status" value="2"/>
</dbReference>
<dbReference type="EMBL" id="BAABJQ010000002">
    <property type="protein sequence ID" value="GAA5178927.1"/>
    <property type="molecule type" value="Genomic_DNA"/>
</dbReference>
<organism evidence="3 4">
    <name type="scientific">Rugosimonospora acidiphila</name>
    <dbReference type="NCBI Taxonomy" id="556531"/>
    <lineage>
        <taxon>Bacteria</taxon>
        <taxon>Bacillati</taxon>
        <taxon>Actinomycetota</taxon>
        <taxon>Actinomycetes</taxon>
        <taxon>Micromonosporales</taxon>
        <taxon>Micromonosporaceae</taxon>
        <taxon>Rugosimonospora</taxon>
    </lineage>
</organism>
<proteinExistence type="predicted"/>
<dbReference type="InterPro" id="IPR036852">
    <property type="entry name" value="Peptidase_S8/S53_dom_sf"/>
</dbReference>
<keyword evidence="4" id="KW-1185">Reference proteome</keyword>
<feature type="chain" id="PRO_5045513930" description="Peptidase S53 domain-containing protein" evidence="1">
    <location>
        <begin position="29"/>
        <end position="671"/>
    </location>
</feature>
<dbReference type="InterPro" id="IPR035992">
    <property type="entry name" value="Ricin_B-like_lectins"/>
</dbReference>
<dbReference type="PANTHER" id="PTHR14218:SF15">
    <property type="entry name" value="TRIPEPTIDYL-PEPTIDASE 1"/>
    <property type="match status" value="1"/>
</dbReference>
<dbReference type="CDD" id="cd23451">
    <property type="entry name" value="beta-trefoil_Ricin_laminarinase"/>
    <property type="match status" value="2"/>
</dbReference>
<dbReference type="PROSITE" id="PS51695">
    <property type="entry name" value="SEDOLISIN"/>
    <property type="match status" value="1"/>
</dbReference>
<dbReference type="SMART" id="SM00458">
    <property type="entry name" value="RICIN"/>
    <property type="match status" value="2"/>
</dbReference>
<evidence type="ECO:0000256" key="1">
    <source>
        <dbReference type="SAM" id="SignalP"/>
    </source>
</evidence>
<dbReference type="SUPFAM" id="SSF50370">
    <property type="entry name" value="Ricin B-like lectins"/>
    <property type="match status" value="2"/>
</dbReference>
<keyword evidence="1" id="KW-0732">Signal</keyword>
<dbReference type="Pfam" id="PF00652">
    <property type="entry name" value="Ricin_B_lectin"/>
    <property type="match status" value="2"/>
</dbReference>
<comment type="caution">
    <text evidence="3">The sequence shown here is derived from an EMBL/GenBank/DDBJ whole genome shotgun (WGS) entry which is preliminary data.</text>
</comment>